<feature type="transmembrane region" description="Helical" evidence="8">
    <location>
        <begin position="187"/>
        <end position="210"/>
    </location>
</feature>
<dbReference type="Proteomes" id="UP001433268">
    <property type="component" value="Unassembled WGS sequence"/>
</dbReference>
<dbReference type="PANTHER" id="PTHR11660">
    <property type="entry name" value="SOLUTE CARRIER FAMILY 40 MEMBER"/>
    <property type="match status" value="1"/>
</dbReference>
<feature type="transmembrane region" description="Helical" evidence="8">
    <location>
        <begin position="81"/>
        <end position="103"/>
    </location>
</feature>
<evidence type="ECO:0000313" key="10">
    <source>
        <dbReference type="Proteomes" id="UP001433268"/>
    </source>
</evidence>
<evidence type="ECO:0000256" key="1">
    <source>
        <dbReference type="ARBA" id="ARBA00004141"/>
    </source>
</evidence>
<evidence type="ECO:0000256" key="2">
    <source>
        <dbReference type="ARBA" id="ARBA00006279"/>
    </source>
</evidence>
<keyword evidence="4 8" id="KW-0812">Transmembrane</keyword>
<keyword evidence="3" id="KW-0813">Transport</keyword>
<dbReference type="Pfam" id="PF06963">
    <property type="entry name" value="FPN1"/>
    <property type="match status" value="1"/>
</dbReference>
<evidence type="ECO:0000256" key="3">
    <source>
        <dbReference type="ARBA" id="ARBA00022448"/>
    </source>
</evidence>
<keyword evidence="10" id="KW-1185">Reference proteome</keyword>
<name>A0ABR1WP67_9PEZI</name>
<keyword evidence="5 8" id="KW-1133">Transmembrane helix</keyword>
<feature type="region of interest" description="Disordered" evidence="7">
    <location>
        <begin position="222"/>
        <end position="242"/>
    </location>
</feature>
<comment type="caution">
    <text evidence="9">The sequence shown here is derived from an EMBL/GenBank/DDBJ whole genome shotgun (WGS) entry which is preliminary data.</text>
</comment>
<sequence length="1241" mass="138548">MAPRTTGFCVPGPVVRDVYLIQLLASWAIRSSEFSLVLFLAGTFPGTLLYVSIHGIGRSLAAVLLGPWVGAFVDRQDRLRAMHRAVFCQRASVVLSCALMLMVRRMQHSLTEAHGLTLHVCLCLFFALACVEKVAAMANFVAWERDWVVVVAEAHGLRRQNFNASLRRVDLGCKLFAPSLVGFLDTYWSQLAMCVVLIWNVCSIAVEFWATRRVYNRTPQLAHKSSSSTSSSSSSTSSTTEKLEDEKELLAFSQSLLAEPSASAPTPAAPVLFSLAPWREYVRSPVFLASFSGCILYFTVLYFGGQIISYLFSLGFTSMEVTMLRMASVLSELGGTWMAPIMMDKVGPARAGLFFLFWQVVCLAIFAGPVITHGITTKFVGLALALGITFKRLGLWGTDLSIQYMVQATTPPQSRAVLSTTEVACQQLFELFACVTTTIFSRPDQFLYPVLISYSMIIVATACYSLFVWKMKYNRHHAMIPNDNSPLGEIRMVLWPWSRGIWAWSSQYGFEVLRDSQWHYVDEEVREVRSRPARGRWIEWSPEGRYWVEEGTGAFHRGVSGPGNFVDVNGQRLPVGHIRVDEYGRRMCLNPDKSWSLVGGAGGFLQVLDNPDGTFTMADGTDPDAPLPNAPEQQLPVRLAPIDYTDPIMLWQGLQTTMGPNPPQPEHIEGGVANPLDPNGGYGAAIPGDPSSLPGDPRMTNPAWTRVDNWLAQAFPLNRYPAAGTLDQRLRHLEAFMERLPPPELKFAHTEDEKSLWVSAQIDILVPCAWLWSGSQSAQTTWANGKQPYGIVPDGMLERMGEVGLAQLQNGERRPYFAWSWNTASQEDKDANPSVDLTDDQERWYWNVEPQGYYTPTEPPFEMNRDVGLYKFTITSPAYSKTQTDDWYAEPILMFTTLQDRLQWCPASKYFNTRVEVGPMKGTHFSTQQLRNMASFWYACEPYLSSLFANTATAEPTHGRCRVAWGEPPDRTNWLCRLAENGSKFPAYPMLESLRCPEPTQSEDDLANNGPDEPGIYDEAEVRRVARGTTVVHNGVAPANTFFSRQPTDWDGNVTGQSANLWRLRRHEVIDRIQRAASSPAVALMMSVGAHPRAPTHGYLDLANYAAPVLGADPPGPKRSVCLRMAPATLHCGDISAWMFIVAGVFAQAAHRDWTTLCQLMPPAFELVREGGQQNPDIEAPRFPFGSQTRYSAKFDVFDLLRKLGNVPYLIRYIELEMLNRFDGDGHIFSHSARPAANPNP</sequence>
<evidence type="ECO:0000256" key="8">
    <source>
        <dbReference type="SAM" id="Phobius"/>
    </source>
</evidence>
<protein>
    <recommendedName>
        <fullName evidence="11">Solute carrier family 40 protein</fullName>
    </recommendedName>
</protein>
<feature type="compositionally biased region" description="Low complexity" evidence="7">
    <location>
        <begin position="225"/>
        <end position="240"/>
    </location>
</feature>
<organism evidence="9 10">
    <name type="scientific">Apiospora hydei</name>
    <dbReference type="NCBI Taxonomy" id="1337664"/>
    <lineage>
        <taxon>Eukaryota</taxon>
        <taxon>Fungi</taxon>
        <taxon>Dikarya</taxon>
        <taxon>Ascomycota</taxon>
        <taxon>Pezizomycotina</taxon>
        <taxon>Sordariomycetes</taxon>
        <taxon>Xylariomycetidae</taxon>
        <taxon>Amphisphaeriales</taxon>
        <taxon>Apiosporaceae</taxon>
        <taxon>Apiospora</taxon>
    </lineage>
</organism>
<gene>
    <name evidence="9" type="ORF">PG997_006608</name>
</gene>
<dbReference type="EMBL" id="JAQQWN010000005">
    <property type="protein sequence ID" value="KAK8085337.1"/>
    <property type="molecule type" value="Genomic_DNA"/>
</dbReference>
<comment type="similarity">
    <text evidence="2">Belongs to the ferroportin (FP) (TC 2.A.100) family. SLC40A subfamily.</text>
</comment>
<feature type="transmembrane region" description="Helical" evidence="8">
    <location>
        <begin position="286"/>
        <end position="304"/>
    </location>
</feature>
<dbReference type="GeneID" id="92043983"/>
<dbReference type="InterPro" id="IPR036259">
    <property type="entry name" value="MFS_trans_sf"/>
</dbReference>
<feature type="transmembrane region" description="Helical" evidence="8">
    <location>
        <begin position="446"/>
        <end position="469"/>
    </location>
</feature>
<feature type="transmembrane region" description="Helical" evidence="8">
    <location>
        <begin position="115"/>
        <end position="138"/>
    </location>
</feature>
<feature type="transmembrane region" description="Helical" evidence="8">
    <location>
        <begin position="351"/>
        <end position="371"/>
    </location>
</feature>
<dbReference type="PANTHER" id="PTHR11660:SF57">
    <property type="entry name" value="SOLUTE CARRIER FAMILY 40 MEMBER"/>
    <property type="match status" value="1"/>
</dbReference>
<accession>A0ABR1WP67</accession>
<dbReference type="InterPro" id="IPR009716">
    <property type="entry name" value="Ferroportin-1"/>
</dbReference>
<evidence type="ECO:0000313" key="9">
    <source>
        <dbReference type="EMBL" id="KAK8085337.1"/>
    </source>
</evidence>
<evidence type="ECO:0008006" key="11">
    <source>
        <dbReference type="Google" id="ProtNLM"/>
    </source>
</evidence>
<evidence type="ECO:0000256" key="6">
    <source>
        <dbReference type="ARBA" id="ARBA00023136"/>
    </source>
</evidence>
<keyword evidence="6 8" id="KW-0472">Membrane</keyword>
<evidence type="ECO:0000256" key="5">
    <source>
        <dbReference type="ARBA" id="ARBA00022989"/>
    </source>
</evidence>
<proteinExistence type="inferred from homology"/>
<evidence type="ECO:0000256" key="7">
    <source>
        <dbReference type="SAM" id="MobiDB-lite"/>
    </source>
</evidence>
<comment type="subcellular location">
    <subcellularLocation>
        <location evidence="1">Membrane</location>
        <topology evidence="1">Multi-pass membrane protein</topology>
    </subcellularLocation>
</comment>
<evidence type="ECO:0000256" key="4">
    <source>
        <dbReference type="ARBA" id="ARBA00022692"/>
    </source>
</evidence>
<dbReference type="RefSeq" id="XP_066669846.1">
    <property type="nucleotide sequence ID" value="XM_066810923.1"/>
</dbReference>
<reference evidence="9 10" key="1">
    <citation type="submission" date="2023-01" db="EMBL/GenBank/DDBJ databases">
        <title>Analysis of 21 Apiospora genomes using comparative genomics revels a genus with tremendous synthesis potential of carbohydrate active enzymes and secondary metabolites.</title>
        <authorList>
            <person name="Sorensen T."/>
        </authorList>
    </citation>
    <scope>NUCLEOTIDE SEQUENCE [LARGE SCALE GENOMIC DNA]</scope>
    <source>
        <strain evidence="9 10">CBS 114990</strain>
    </source>
</reference>
<dbReference type="SUPFAM" id="SSF103473">
    <property type="entry name" value="MFS general substrate transporter"/>
    <property type="match status" value="1"/>
</dbReference>